<dbReference type="AlphaFoldDB" id="A0A9P9A7D1"/>
<name>A0A9P9A7D1_9PEZI</name>
<sequence>MKLFRRRTSQEAPPPDVPLQYTHVIQVFPDKSKKGIKVHDLTASITNPYPSDAFKQEALQLAEAVAETPPTWIIRRSQGRVRTLQSSAEEDAPALASWDPSHWEHGSNDFSFPADSPHSSHALSMTRRGVLRNEGFVKDSVEYVWKCDSVSRRTTTLYKNIGGRETVVAKYATPSVFSKTGGTMVVDSGEIDLIVAILTCAGMVLKLRQASNM</sequence>
<protein>
    <submittedName>
        <fullName evidence="1">Uncharacterized protein</fullName>
    </submittedName>
</protein>
<dbReference type="OrthoDB" id="21214at2759"/>
<evidence type="ECO:0000313" key="1">
    <source>
        <dbReference type="EMBL" id="KAH6677826.1"/>
    </source>
</evidence>
<proteinExistence type="predicted"/>
<organism evidence="1 2">
    <name type="scientific">Plectosphaerella plurivora</name>
    <dbReference type="NCBI Taxonomy" id="936078"/>
    <lineage>
        <taxon>Eukaryota</taxon>
        <taxon>Fungi</taxon>
        <taxon>Dikarya</taxon>
        <taxon>Ascomycota</taxon>
        <taxon>Pezizomycotina</taxon>
        <taxon>Sordariomycetes</taxon>
        <taxon>Hypocreomycetidae</taxon>
        <taxon>Glomerellales</taxon>
        <taxon>Plectosphaerellaceae</taxon>
        <taxon>Plectosphaerella</taxon>
    </lineage>
</organism>
<comment type="caution">
    <text evidence="1">The sequence shown here is derived from an EMBL/GenBank/DDBJ whole genome shotgun (WGS) entry which is preliminary data.</text>
</comment>
<gene>
    <name evidence="1" type="ORF">F5X68DRAFT_263995</name>
</gene>
<reference evidence="1" key="1">
    <citation type="journal article" date="2021" name="Nat. Commun.">
        <title>Genetic determinants of endophytism in the Arabidopsis root mycobiome.</title>
        <authorList>
            <person name="Mesny F."/>
            <person name="Miyauchi S."/>
            <person name="Thiergart T."/>
            <person name="Pickel B."/>
            <person name="Atanasova L."/>
            <person name="Karlsson M."/>
            <person name="Huettel B."/>
            <person name="Barry K.W."/>
            <person name="Haridas S."/>
            <person name="Chen C."/>
            <person name="Bauer D."/>
            <person name="Andreopoulos W."/>
            <person name="Pangilinan J."/>
            <person name="LaButti K."/>
            <person name="Riley R."/>
            <person name="Lipzen A."/>
            <person name="Clum A."/>
            <person name="Drula E."/>
            <person name="Henrissat B."/>
            <person name="Kohler A."/>
            <person name="Grigoriev I.V."/>
            <person name="Martin F.M."/>
            <person name="Hacquard S."/>
        </authorList>
    </citation>
    <scope>NUCLEOTIDE SEQUENCE</scope>
    <source>
        <strain evidence="1">MPI-SDFR-AT-0117</strain>
    </source>
</reference>
<dbReference type="Proteomes" id="UP000770015">
    <property type="component" value="Unassembled WGS sequence"/>
</dbReference>
<evidence type="ECO:0000313" key="2">
    <source>
        <dbReference type="Proteomes" id="UP000770015"/>
    </source>
</evidence>
<keyword evidence="2" id="KW-1185">Reference proteome</keyword>
<dbReference type="EMBL" id="JAGSXJ010000022">
    <property type="protein sequence ID" value="KAH6677826.1"/>
    <property type="molecule type" value="Genomic_DNA"/>
</dbReference>
<accession>A0A9P9A7D1</accession>